<name>D2ZR49_METSM</name>
<reference evidence="1 2" key="1">
    <citation type="submission" date="2010-01" db="EMBL/GenBank/DDBJ databases">
        <authorList>
            <person name="Weinstock G."/>
            <person name="Sodergren E."/>
            <person name="Clifton S."/>
            <person name="Fulton L."/>
            <person name="Fulton B."/>
            <person name="Courtney L."/>
            <person name="Fronick C."/>
            <person name="Harrison M."/>
            <person name="Strong C."/>
            <person name="Farmer C."/>
            <person name="Delahaunty K."/>
            <person name="Markovic C."/>
            <person name="Hall O."/>
            <person name="Minx P."/>
            <person name="Tomlinson C."/>
            <person name="Mitreva M."/>
            <person name="Nelson J."/>
            <person name="Hou S."/>
            <person name="Wollam A."/>
            <person name="Pepin K.H."/>
            <person name="Johnson M."/>
            <person name="Bhonagiri V."/>
            <person name="Nash W.E."/>
            <person name="Warren W."/>
            <person name="Chinwalla A."/>
            <person name="Mardis E.R."/>
            <person name="Wilson R.K."/>
        </authorList>
    </citation>
    <scope>NUCLEOTIDE SEQUENCE [LARGE SCALE GENOMIC DNA]</scope>
    <source>
        <strain evidence="1 2">DSM 2374</strain>
    </source>
</reference>
<comment type="caution">
    <text evidence="1">The sequence shown here is derived from an EMBL/GenBank/DDBJ whole genome shotgun (WGS) entry which is preliminary data.</text>
</comment>
<dbReference type="HOGENOM" id="CLU_2930264_0_0_2"/>
<protein>
    <submittedName>
        <fullName evidence="1">Uncharacterized protein</fullName>
    </submittedName>
</protein>
<evidence type="ECO:0000313" key="1">
    <source>
        <dbReference type="EMBL" id="EFC93746.1"/>
    </source>
</evidence>
<sequence length="60" mass="7541">MADKIMSKKIIYDESLDSEIQFKKFVATQHLKIMKYLMKMWNRWKWLTLLIWKYKIMKIL</sequence>
<dbReference type="Proteomes" id="UP000004028">
    <property type="component" value="Unassembled WGS sequence"/>
</dbReference>
<dbReference type="AlphaFoldDB" id="D2ZR49"/>
<evidence type="ECO:0000313" key="2">
    <source>
        <dbReference type="Proteomes" id="UP000004028"/>
    </source>
</evidence>
<gene>
    <name evidence="1" type="ORF">METSMIF1_03332</name>
</gene>
<accession>D2ZR49</accession>
<proteinExistence type="predicted"/>
<dbReference type="EMBL" id="ABYV02000006">
    <property type="protein sequence ID" value="EFC93746.1"/>
    <property type="molecule type" value="Genomic_DNA"/>
</dbReference>
<organism evidence="1 2">
    <name type="scientific">Methanobrevibacter smithii DSM 2374</name>
    <dbReference type="NCBI Taxonomy" id="521002"/>
    <lineage>
        <taxon>Archaea</taxon>
        <taxon>Methanobacteriati</taxon>
        <taxon>Methanobacteriota</taxon>
        <taxon>Methanomada group</taxon>
        <taxon>Methanobacteria</taxon>
        <taxon>Methanobacteriales</taxon>
        <taxon>Methanobacteriaceae</taxon>
        <taxon>Methanobrevibacter</taxon>
    </lineage>
</organism>